<dbReference type="InterPro" id="IPR000620">
    <property type="entry name" value="EamA_dom"/>
</dbReference>
<feature type="transmembrane region" description="Helical" evidence="7">
    <location>
        <begin position="261"/>
        <end position="280"/>
    </location>
</feature>
<dbReference type="Proteomes" id="UP000257317">
    <property type="component" value="Unassembled WGS sequence"/>
</dbReference>
<keyword evidence="10" id="KW-1185">Reference proteome</keyword>
<evidence type="ECO:0000256" key="3">
    <source>
        <dbReference type="ARBA" id="ARBA00022475"/>
    </source>
</evidence>
<evidence type="ECO:0000256" key="2">
    <source>
        <dbReference type="ARBA" id="ARBA00007362"/>
    </source>
</evidence>
<dbReference type="InterPro" id="IPR050638">
    <property type="entry name" value="AA-Vitamin_Transporters"/>
</dbReference>
<dbReference type="OrthoDB" id="34284at2"/>
<keyword evidence="6 7" id="KW-0472">Membrane</keyword>
<name>A0A2Z6TAX1_9LACO</name>
<feature type="transmembrane region" description="Helical" evidence="7">
    <location>
        <begin position="37"/>
        <end position="58"/>
    </location>
</feature>
<organism evidence="9 10">
    <name type="scientific">Lactobacillus rodentium</name>
    <dbReference type="NCBI Taxonomy" id="947835"/>
    <lineage>
        <taxon>Bacteria</taxon>
        <taxon>Bacillati</taxon>
        <taxon>Bacillota</taxon>
        <taxon>Bacilli</taxon>
        <taxon>Lactobacillales</taxon>
        <taxon>Lactobacillaceae</taxon>
        <taxon>Lactobacillus</taxon>
    </lineage>
</organism>
<keyword evidence="3" id="KW-1003">Cell membrane</keyword>
<dbReference type="Pfam" id="PF00892">
    <property type="entry name" value="EamA"/>
    <property type="match status" value="1"/>
</dbReference>
<dbReference type="EMBL" id="BFBY01000007">
    <property type="protein sequence ID" value="GBG05123.1"/>
    <property type="molecule type" value="Genomic_DNA"/>
</dbReference>
<evidence type="ECO:0000256" key="1">
    <source>
        <dbReference type="ARBA" id="ARBA00004651"/>
    </source>
</evidence>
<proteinExistence type="inferred from homology"/>
<feature type="transmembrane region" description="Helical" evidence="7">
    <location>
        <begin position="198"/>
        <end position="219"/>
    </location>
</feature>
<feature type="transmembrane region" description="Helical" evidence="7">
    <location>
        <begin position="231"/>
        <end position="249"/>
    </location>
</feature>
<feature type="domain" description="EamA" evidence="8">
    <location>
        <begin position="8"/>
        <end position="146"/>
    </location>
</feature>
<dbReference type="PANTHER" id="PTHR32322">
    <property type="entry name" value="INNER MEMBRANE TRANSPORTER"/>
    <property type="match status" value="1"/>
</dbReference>
<evidence type="ECO:0000313" key="10">
    <source>
        <dbReference type="Proteomes" id="UP000257317"/>
    </source>
</evidence>
<keyword evidence="4 7" id="KW-0812">Transmembrane</keyword>
<dbReference type="PANTHER" id="PTHR32322:SF18">
    <property type="entry name" value="S-ADENOSYLMETHIONINE_S-ADENOSYLHOMOCYSTEINE TRANSPORTER"/>
    <property type="match status" value="1"/>
</dbReference>
<feature type="transmembrane region" description="Helical" evidence="7">
    <location>
        <begin position="101"/>
        <end position="121"/>
    </location>
</feature>
<dbReference type="InterPro" id="IPR037185">
    <property type="entry name" value="EmrE-like"/>
</dbReference>
<feature type="transmembrane region" description="Helical" evidence="7">
    <location>
        <begin position="128"/>
        <end position="146"/>
    </location>
</feature>
<dbReference type="AlphaFoldDB" id="A0A2Z6TAX1"/>
<keyword evidence="5 7" id="KW-1133">Transmembrane helix</keyword>
<evidence type="ECO:0000256" key="5">
    <source>
        <dbReference type="ARBA" id="ARBA00022989"/>
    </source>
</evidence>
<accession>A0A2Z6TAX1</accession>
<feature type="transmembrane region" description="Helical" evidence="7">
    <location>
        <begin position="70"/>
        <end position="89"/>
    </location>
</feature>
<evidence type="ECO:0000313" key="9">
    <source>
        <dbReference type="EMBL" id="GBG05123.1"/>
    </source>
</evidence>
<feature type="transmembrane region" description="Helical" evidence="7">
    <location>
        <begin position="286"/>
        <end position="303"/>
    </location>
</feature>
<reference evidence="10" key="1">
    <citation type="submission" date="2018-03" db="EMBL/GenBank/DDBJ databases">
        <title>New taxa in the Lactobacillus gasseri group.</title>
        <authorList>
            <person name="Tanizawa Y."/>
            <person name="Tohno M."/>
            <person name="Endo A."/>
            <person name="Arita M."/>
        </authorList>
    </citation>
    <scope>NUCLEOTIDE SEQUENCE [LARGE SCALE GENOMIC DNA]</scope>
    <source>
        <strain evidence="10">DSM 24759</strain>
    </source>
</reference>
<evidence type="ECO:0000256" key="6">
    <source>
        <dbReference type="ARBA" id="ARBA00023136"/>
    </source>
</evidence>
<evidence type="ECO:0000256" key="7">
    <source>
        <dbReference type="SAM" id="Phobius"/>
    </source>
</evidence>
<comment type="similarity">
    <text evidence="2">Belongs to the EamA transporter family.</text>
</comment>
<dbReference type="GO" id="GO:0005886">
    <property type="term" value="C:plasma membrane"/>
    <property type="evidence" value="ECO:0007669"/>
    <property type="project" value="UniProtKB-SubCell"/>
</dbReference>
<sequence length="318" mass="34759">MKVRQYILGIILCLTATVAWGAMFPIMAPTLKLIDPVYFTLLRYGSVAIVFAILLLFIEGKSAFNPGKRFWKLWLLGTFAFAGFNLLVFAGQNLAGKSGSVIASVMMAIQPMITALISWLFKGKKLNLVTIFTMILAFIGVFLVVTKGNPKLLFQGGSGLAVATLLIFLADLCWVLFTMGGSEFKDWSILRYSTLTTIYGVISVAILTVIFTIFGVISVPKVETLVSIRGALAYMIIFAGVIAVFAWNLGNKYLGPVNGILFMNIEPVTSFIVVTMSGYLATGAEIIGCILTIAALIINNVFLRFQTEPKEVREEVED</sequence>
<comment type="subcellular location">
    <subcellularLocation>
        <location evidence="1">Cell membrane</location>
        <topology evidence="1">Multi-pass membrane protein</topology>
    </subcellularLocation>
</comment>
<evidence type="ECO:0000256" key="4">
    <source>
        <dbReference type="ARBA" id="ARBA00022692"/>
    </source>
</evidence>
<feature type="transmembrane region" description="Helical" evidence="7">
    <location>
        <begin position="152"/>
        <end position="177"/>
    </location>
</feature>
<protein>
    <submittedName>
        <fullName evidence="9">Drug/metabolite transporter permease</fullName>
    </submittedName>
</protein>
<comment type="caution">
    <text evidence="9">The sequence shown here is derived from an EMBL/GenBank/DDBJ whole genome shotgun (WGS) entry which is preliminary data.</text>
</comment>
<gene>
    <name evidence="9" type="primary">rhaT</name>
    <name evidence="9" type="ORF">LrDSM24759_10370</name>
</gene>
<evidence type="ECO:0000259" key="8">
    <source>
        <dbReference type="Pfam" id="PF00892"/>
    </source>
</evidence>
<dbReference type="RefSeq" id="WP_117118452.1">
    <property type="nucleotide sequence ID" value="NZ_BFBY01000007.1"/>
</dbReference>
<dbReference type="SUPFAM" id="SSF103481">
    <property type="entry name" value="Multidrug resistance efflux transporter EmrE"/>
    <property type="match status" value="1"/>
</dbReference>